<dbReference type="GO" id="GO:0016887">
    <property type="term" value="F:ATP hydrolysis activity"/>
    <property type="evidence" value="ECO:0007669"/>
    <property type="project" value="InterPro"/>
</dbReference>
<evidence type="ECO:0000313" key="9">
    <source>
        <dbReference type="Proteomes" id="UP000199529"/>
    </source>
</evidence>
<keyword evidence="5" id="KW-0472">Membrane</keyword>
<dbReference type="SUPFAM" id="SSF52540">
    <property type="entry name" value="P-loop containing nucleoside triphosphate hydrolases"/>
    <property type="match status" value="1"/>
</dbReference>
<dbReference type="PANTHER" id="PTHR43297:SF2">
    <property type="entry name" value="DIPEPTIDE TRANSPORT ATP-BINDING PROTEIN DPPD"/>
    <property type="match status" value="1"/>
</dbReference>
<dbReference type="GO" id="GO:0005524">
    <property type="term" value="F:ATP binding"/>
    <property type="evidence" value="ECO:0007669"/>
    <property type="project" value="InterPro"/>
</dbReference>
<keyword evidence="3" id="KW-0813">Transport</keyword>
<comment type="subcellular location">
    <subcellularLocation>
        <location evidence="1">Membrane</location>
    </subcellularLocation>
</comment>
<feature type="domain" description="Xylose isomerase-like TIM barrel" evidence="7">
    <location>
        <begin position="135"/>
        <end position="277"/>
    </location>
</feature>
<evidence type="ECO:0000259" key="7">
    <source>
        <dbReference type="Pfam" id="PF01261"/>
    </source>
</evidence>
<dbReference type="Proteomes" id="UP000199529">
    <property type="component" value="Unassembled WGS sequence"/>
</dbReference>
<evidence type="ECO:0000256" key="5">
    <source>
        <dbReference type="ARBA" id="ARBA00023136"/>
    </source>
</evidence>
<organism evidence="8 9">
    <name type="scientific">Saccharopolyspora shandongensis</name>
    <dbReference type="NCBI Taxonomy" id="418495"/>
    <lineage>
        <taxon>Bacteria</taxon>
        <taxon>Bacillati</taxon>
        <taxon>Actinomycetota</taxon>
        <taxon>Actinomycetes</taxon>
        <taxon>Pseudonocardiales</taxon>
        <taxon>Pseudonocardiaceae</taxon>
        <taxon>Saccharopolyspora</taxon>
    </lineage>
</organism>
<dbReference type="InterPro" id="IPR003439">
    <property type="entry name" value="ABC_transporter-like_ATP-bd"/>
</dbReference>
<dbReference type="PANTHER" id="PTHR43297">
    <property type="entry name" value="OLIGOPEPTIDE TRANSPORT ATP-BINDING PROTEIN APPD"/>
    <property type="match status" value="1"/>
</dbReference>
<dbReference type="Gene3D" id="3.20.20.150">
    <property type="entry name" value="Divalent-metal-dependent TIM barrel enzymes"/>
    <property type="match status" value="1"/>
</dbReference>
<dbReference type="STRING" id="418495.SAMN05216215_10195"/>
<dbReference type="InterPro" id="IPR027417">
    <property type="entry name" value="P-loop_NTPase"/>
</dbReference>
<evidence type="ECO:0000256" key="1">
    <source>
        <dbReference type="ARBA" id="ARBA00004370"/>
    </source>
</evidence>
<keyword evidence="9" id="KW-1185">Reference proteome</keyword>
<dbReference type="RefSeq" id="WP_177226603.1">
    <property type="nucleotide sequence ID" value="NZ_FNOK01000019.1"/>
</dbReference>
<dbReference type="InterPro" id="IPR036237">
    <property type="entry name" value="Xyl_isomerase-like_sf"/>
</dbReference>
<evidence type="ECO:0000313" key="8">
    <source>
        <dbReference type="EMBL" id="SDY04270.1"/>
    </source>
</evidence>
<evidence type="ECO:0000259" key="6">
    <source>
        <dbReference type="Pfam" id="PF00005"/>
    </source>
</evidence>
<dbReference type="Gene3D" id="3.40.50.300">
    <property type="entry name" value="P-loop containing nucleotide triphosphate hydrolases"/>
    <property type="match status" value="1"/>
</dbReference>
<feature type="domain" description="ABC transporter" evidence="6">
    <location>
        <begin position="3"/>
        <end position="117"/>
    </location>
</feature>
<dbReference type="EMBL" id="FNOK01000019">
    <property type="protein sequence ID" value="SDY04270.1"/>
    <property type="molecule type" value="Genomic_DNA"/>
</dbReference>
<dbReference type="AlphaFoldDB" id="A0A1H3GML0"/>
<gene>
    <name evidence="8" type="ORF">SAMN05216215_10195</name>
</gene>
<dbReference type="InterPro" id="IPR013022">
    <property type="entry name" value="Xyl_isomerase-like_TIM-brl"/>
</dbReference>
<evidence type="ECO:0000256" key="2">
    <source>
        <dbReference type="ARBA" id="ARBA00005417"/>
    </source>
</evidence>
<keyword evidence="4" id="KW-1003">Cell membrane</keyword>
<evidence type="ECO:0000256" key="4">
    <source>
        <dbReference type="ARBA" id="ARBA00022475"/>
    </source>
</evidence>
<dbReference type="GO" id="GO:0016020">
    <property type="term" value="C:membrane"/>
    <property type="evidence" value="ECO:0007669"/>
    <property type="project" value="UniProtKB-SubCell"/>
</dbReference>
<dbReference type="Pfam" id="PF01261">
    <property type="entry name" value="AP_endonuc_2"/>
    <property type="match status" value="1"/>
</dbReference>
<reference evidence="9" key="1">
    <citation type="submission" date="2016-10" db="EMBL/GenBank/DDBJ databases">
        <authorList>
            <person name="Varghese N."/>
            <person name="Submissions S."/>
        </authorList>
    </citation>
    <scope>NUCLEOTIDE SEQUENCE [LARGE SCALE GENOMIC DNA]</scope>
    <source>
        <strain evidence="9">CGMCC 4.3530</strain>
    </source>
</reference>
<comment type="similarity">
    <text evidence="2">Belongs to the ABC transporter superfamily.</text>
</comment>
<accession>A0A1H3GML0</accession>
<protein>
    <submittedName>
        <fullName evidence="8">ABC transporter</fullName>
    </submittedName>
</protein>
<name>A0A1H3GML0_9PSEU</name>
<dbReference type="Pfam" id="PF00005">
    <property type="entry name" value="ABC_tran"/>
    <property type="match status" value="1"/>
</dbReference>
<evidence type="ECO:0000256" key="3">
    <source>
        <dbReference type="ARBA" id="ARBA00022448"/>
    </source>
</evidence>
<dbReference type="InterPro" id="IPR050388">
    <property type="entry name" value="ABC_Ni/Peptide_Import"/>
</dbReference>
<sequence length="328" mass="35371">MDSFDLALAAGDRVALVGESGSGKSVMARSVLQLDPDVAFSGSIRLGGTELLSGGEAELTRVRGGRVGMVFEDPMGALNPLQTIGRQIAEPLLLKGVPQRTALDRARDLLDELGVDRAAELLAAGPGDLLCGFGRTLASAAVLGVHELTAIVGVEADRFDAAIPWPEQLRATGDLLVRLAPALRDAGSRLLIKTHEEITTFEIVRLVESVGPDVLGVAFDPVNVVVRLEDPVAAARRVVPHVRAIHLDDAWLCRTSRGLARRMCPLERGILDWPRLLPEDARPVLDFHRAELELPYFDQAWLAAQPDRLAEIRDQGWALLVRPAARAG</sequence>
<proteinExistence type="inferred from homology"/>
<dbReference type="SUPFAM" id="SSF51658">
    <property type="entry name" value="Xylose isomerase-like"/>
    <property type="match status" value="1"/>
</dbReference>